<evidence type="ECO:0008006" key="4">
    <source>
        <dbReference type="Google" id="ProtNLM"/>
    </source>
</evidence>
<dbReference type="NCBIfam" id="TIGR01451">
    <property type="entry name" value="B_ant_repeat"/>
    <property type="match status" value="1"/>
</dbReference>
<proteinExistence type="predicted"/>
<reference evidence="2 3" key="1">
    <citation type="submission" date="2019-12" db="EMBL/GenBank/DDBJ databases">
        <title>Genomic-based taxomic classification of the family Erythrobacteraceae.</title>
        <authorList>
            <person name="Xu L."/>
        </authorList>
    </citation>
    <scope>NUCLEOTIDE SEQUENCE [LARGE SCALE GENOMIC DNA]</scope>
    <source>
        <strain evidence="2 3">DSM 17792</strain>
    </source>
</reference>
<evidence type="ECO:0000256" key="1">
    <source>
        <dbReference type="SAM" id="SignalP"/>
    </source>
</evidence>
<name>A0A844XW21_9SPHN</name>
<evidence type="ECO:0000313" key="3">
    <source>
        <dbReference type="Proteomes" id="UP000448199"/>
    </source>
</evidence>
<gene>
    <name evidence="2" type="ORF">GRI69_13725</name>
</gene>
<keyword evidence="3" id="KW-1185">Reference proteome</keyword>
<organism evidence="2 3">
    <name type="scientific">Qipengyuania vulgaris</name>
    <dbReference type="NCBI Taxonomy" id="291985"/>
    <lineage>
        <taxon>Bacteria</taxon>
        <taxon>Pseudomonadati</taxon>
        <taxon>Pseudomonadota</taxon>
        <taxon>Alphaproteobacteria</taxon>
        <taxon>Sphingomonadales</taxon>
        <taxon>Erythrobacteraceae</taxon>
        <taxon>Qipengyuania</taxon>
    </lineage>
</organism>
<protein>
    <recommendedName>
        <fullName evidence="4">DUF11 domain-containing protein</fullName>
    </recommendedName>
</protein>
<feature type="signal peptide" evidence="1">
    <location>
        <begin position="1"/>
        <end position="26"/>
    </location>
</feature>
<dbReference type="OrthoDB" id="8455960at2"/>
<dbReference type="AlphaFoldDB" id="A0A844XW21"/>
<dbReference type="InterPro" id="IPR008966">
    <property type="entry name" value="Adhesion_dom_sf"/>
</dbReference>
<comment type="caution">
    <text evidence="2">The sequence shown here is derived from an EMBL/GenBank/DDBJ whole genome shotgun (WGS) entry which is preliminary data.</text>
</comment>
<accession>A0A844XW21</accession>
<evidence type="ECO:0000313" key="2">
    <source>
        <dbReference type="EMBL" id="MXO49313.1"/>
    </source>
</evidence>
<dbReference type="EMBL" id="WTYC01000009">
    <property type="protein sequence ID" value="MXO49313.1"/>
    <property type="molecule type" value="Genomic_DNA"/>
</dbReference>
<keyword evidence="1" id="KW-0732">Signal</keyword>
<dbReference type="Proteomes" id="UP000448199">
    <property type="component" value="Unassembled WGS sequence"/>
</dbReference>
<sequence>MEHMGLKFAASPLVLATFLVASPAMADGVPAGTLIENTATAEFSDADGTPQTVDSNTVTVQVDELLDVTAAWQDGSAVAIGNASAVLTFEITNTGNGPEAFNLTADAAVTGNDFDVTVDGLAYDTNGNGIYDDGVDVVLGAGAPTPSLDADAALTVFVLVNSPAGVTDGDSSAVKLVAQAVTGAGAPGTSFAGQGVNGSNAVVGTTSADADVDGSLIARLAALSLIKTASVIDPFGGSEAVPDATITFTIVANVGGSGSITDLNVTDAIPAGTTYKPATLTLDGAPLTDASDADAGEANNSGITVDVGSAAAGASYTVTFDVTID</sequence>
<dbReference type="InterPro" id="IPR047589">
    <property type="entry name" value="DUF11_rpt"/>
</dbReference>
<feature type="chain" id="PRO_5032804214" description="DUF11 domain-containing protein" evidence="1">
    <location>
        <begin position="27"/>
        <end position="325"/>
    </location>
</feature>
<dbReference type="SUPFAM" id="SSF49401">
    <property type="entry name" value="Bacterial adhesins"/>
    <property type="match status" value="1"/>
</dbReference>